<keyword evidence="3" id="KW-1185">Reference proteome</keyword>
<proteinExistence type="inferred from homology"/>
<dbReference type="Gene3D" id="1.10.20.60">
    <property type="entry name" value="Glu-tRNAGln amidotransferase C subunit, N-terminal domain"/>
    <property type="match status" value="1"/>
</dbReference>
<comment type="catalytic activity">
    <reaction evidence="1">
        <text>L-aspartyl-tRNA(Asn) + L-glutamine + ATP + H2O = L-asparaginyl-tRNA(Asn) + L-glutamate + ADP + phosphate + 2 H(+)</text>
        <dbReference type="Rhea" id="RHEA:14513"/>
        <dbReference type="Rhea" id="RHEA-COMP:9674"/>
        <dbReference type="Rhea" id="RHEA-COMP:9677"/>
        <dbReference type="ChEBI" id="CHEBI:15377"/>
        <dbReference type="ChEBI" id="CHEBI:15378"/>
        <dbReference type="ChEBI" id="CHEBI:29985"/>
        <dbReference type="ChEBI" id="CHEBI:30616"/>
        <dbReference type="ChEBI" id="CHEBI:43474"/>
        <dbReference type="ChEBI" id="CHEBI:58359"/>
        <dbReference type="ChEBI" id="CHEBI:78515"/>
        <dbReference type="ChEBI" id="CHEBI:78516"/>
        <dbReference type="ChEBI" id="CHEBI:456216"/>
    </reaction>
</comment>
<dbReference type="Pfam" id="PF02686">
    <property type="entry name" value="GatC"/>
    <property type="match status" value="1"/>
</dbReference>
<dbReference type="NCBIfam" id="TIGR00135">
    <property type="entry name" value="gatC"/>
    <property type="match status" value="1"/>
</dbReference>
<dbReference type="HAMAP" id="MF_00122">
    <property type="entry name" value="GatC"/>
    <property type="match status" value="1"/>
</dbReference>
<dbReference type="SUPFAM" id="SSF141000">
    <property type="entry name" value="Glu-tRNAGln amidotransferase C subunit"/>
    <property type="match status" value="1"/>
</dbReference>
<dbReference type="InterPro" id="IPR036113">
    <property type="entry name" value="Asp/Glu-ADT_sf_sub_c"/>
</dbReference>
<comment type="subunit">
    <text evidence="1">Heterotrimer of A, B and C subunits.</text>
</comment>
<evidence type="ECO:0000313" key="3">
    <source>
        <dbReference type="Proteomes" id="UP000253426"/>
    </source>
</evidence>
<reference evidence="2 3" key="1">
    <citation type="submission" date="2018-06" db="EMBL/GenBank/DDBJ databases">
        <title>Genomic Encyclopedia of Type Strains, Phase IV (KMG-IV): sequencing the most valuable type-strain genomes for metagenomic binning, comparative biology and taxonomic classification.</title>
        <authorList>
            <person name="Goeker M."/>
        </authorList>
    </citation>
    <scope>NUCLEOTIDE SEQUENCE [LARGE SCALE GENOMIC DNA]</scope>
    <source>
        <strain evidence="2 3">DSM 25532</strain>
    </source>
</reference>
<dbReference type="GO" id="GO:0005524">
    <property type="term" value="F:ATP binding"/>
    <property type="evidence" value="ECO:0007669"/>
    <property type="project" value="UniProtKB-KW"/>
</dbReference>
<dbReference type="OrthoDB" id="9813938at2"/>
<keyword evidence="1" id="KW-0547">Nucleotide-binding</keyword>
<evidence type="ECO:0000256" key="1">
    <source>
        <dbReference type="HAMAP-Rule" id="MF_00122"/>
    </source>
</evidence>
<accession>A0A366HPP9</accession>
<dbReference type="GO" id="GO:0050567">
    <property type="term" value="F:glutaminyl-tRNA synthase (glutamine-hydrolyzing) activity"/>
    <property type="evidence" value="ECO:0007669"/>
    <property type="project" value="UniProtKB-UniRule"/>
</dbReference>
<keyword evidence="1" id="KW-0436">Ligase</keyword>
<dbReference type="GO" id="GO:0006412">
    <property type="term" value="P:translation"/>
    <property type="evidence" value="ECO:0007669"/>
    <property type="project" value="UniProtKB-UniRule"/>
</dbReference>
<keyword evidence="1" id="KW-0648">Protein biosynthesis</keyword>
<dbReference type="RefSeq" id="WP_113957207.1">
    <property type="nucleotide sequence ID" value="NZ_QNRR01000002.1"/>
</dbReference>
<dbReference type="EC" id="6.3.5.-" evidence="1"/>
<sequence>MSQSEINLQHTAKLARLELTEEEMARYQSQIAGILDYMKVLEAHEDLAAVDPTAHAMPVYDVWREDASRDGFTAEEALSNAPRKSQGQFLITRVVEE</sequence>
<dbReference type="InterPro" id="IPR003837">
    <property type="entry name" value="GatC"/>
</dbReference>
<gene>
    <name evidence="1" type="primary">gatC</name>
    <name evidence="2" type="ORF">DES53_1024</name>
</gene>
<comment type="caution">
    <text evidence="2">The sequence shown here is derived from an EMBL/GenBank/DDBJ whole genome shotgun (WGS) entry which is preliminary data.</text>
</comment>
<organism evidence="2 3">
    <name type="scientific">Roseimicrobium gellanilyticum</name>
    <dbReference type="NCBI Taxonomy" id="748857"/>
    <lineage>
        <taxon>Bacteria</taxon>
        <taxon>Pseudomonadati</taxon>
        <taxon>Verrucomicrobiota</taxon>
        <taxon>Verrucomicrobiia</taxon>
        <taxon>Verrucomicrobiales</taxon>
        <taxon>Verrucomicrobiaceae</taxon>
        <taxon>Roseimicrobium</taxon>
    </lineage>
</organism>
<name>A0A366HPP9_9BACT</name>
<dbReference type="GO" id="GO:0050566">
    <property type="term" value="F:asparaginyl-tRNA synthase (glutamine-hydrolyzing) activity"/>
    <property type="evidence" value="ECO:0007669"/>
    <property type="project" value="RHEA"/>
</dbReference>
<comment type="similarity">
    <text evidence="1">Belongs to the GatC family.</text>
</comment>
<keyword evidence="1" id="KW-0067">ATP-binding</keyword>
<dbReference type="Proteomes" id="UP000253426">
    <property type="component" value="Unassembled WGS sequence"/>
</dbReference>
<comment type="function">
    <text evidence="1">Allows the formation of correctly charged Asn-tRNA(Asn) or Gln-tRNA(Gln) through the transamidation of misacylated Asp-tRNA(Asn) or Glu-tRNA(Gln) in organisms which lack either or both of asparaginyl-tRNA or glutaminyl-tRNA synthetases. The reaction takes place in the presence of glutamine and ATP through an activated phospho-Asp-tRNA(Asn) or phospho-Glu-tRNA(Gln).</text>
</comment>
<dbReference type="EMBL" id="QNRR01000002">
    <property type="protein sequence ID" value="RBP45622.1"/>
    <property type="molecule type" value="Genomic_DNA"/>
</dbReference>
<comment type="catalytic activity">
    <reaction evidence="1">
        <text>L-glutamyl-tRNA(Gln) + L-glutamine + ATP + H2O = L-glutaminyl-tRNA(Gln) + L-glutamate + ADP + phosphate + H(+)</text>
        <dbReference type="Rhea" id="RHEA:17521"/>
        <dbReference type="Rhea" id="RHEA-COMP:9681"/>
        <dbReference type="Rhea" id="RHEA-COMP:9684"/>
        <dbReference type="ChEBI" id="CHEBI:15377"/>
        <dbReference type="ChEBI" id="CHEBI:15378"/>
        <dbReference type="ChEBI" id="CHEBI:29985"/>
        <dbReference type="ChEBI" id="CHEBI:30616"/>
        <dbReference type="ChEBI" id="CHEBI:43474"/>
        <dbReference type="ChEBI" id="CHEBI:58359"/>
        <dbReference type="ChEBI" id="CHEBI:78520"/>
        <dbReference type="ChEBI" id="CHEBI:78521"/>
        <dbReference type="ChEBI" id="CHEBI:456216"/>
    </reaction>
</comment>
<dbReference type="GO" id="GO:0006450">
    <property type="term" value="P:regulation of translational fidelity"/>
    <property type="evidence" value="ECO:0007669"/>
    <property type="project" value="InterPro"/>
</dbReference>
<keyword evidence="2" id="KW-0808">Transferase</keyword>
<dbReference type="GO" id="GO:0016740">
    <property type="term" value="F:transferase activity"/>
    <property type="evidence" value="ECO:0007669"/>
    <property type="project" value="UniProtKB-KW"/>
</dbReference>
<dbReference type="AlphaFoldDB" id="A0A366HPP9"/>
<evidence type="ECO:0000313" key="2">
    <source>
        <dbReference type="EMBL" id="RBP45622.1"/>
    </source>
</evidence>
<protein>
    <recommendedName>
        <fullName evidence="1">Aspartyl/glutamyl-tRNA(Asn/Gln) amidotransferase subunit C</fullName>
        <shortName evidence="1">Asp/Glu-ADT subunit C</shortName>
        <ecNumber evidence="1">6.3.5.-</ecNumber>
    </recommendedName>
</protein>